<protein>
    <submittedName>
        <fullName evidence="6">Invasion associated protein p60</fullName>
    </submittedName>
</protein>
<accession>A0A6S6SE87</accession>
<dbReference type="Pfam" id="PF00877">
    <property type="entry name" value="NLPC_P60"/>
    <property type="match status" value="1"/>
</dbReference>
<gene>
    <name evidence="6" type="ORF">HELGO_WM33425</name>
</gene>
<comment type="similarity">
    <text evidence="1">Belongs to the peptidase C40 family.</text>
</comment>
<dbReference type="Gene3D" id="3.90.1720.10">
    <property type="entry name" value="endopeptidase domain like (from Nostoc punctiforme)"/>
    <property type="match status" value="1"/>
</dbReference>
<proteinExistence type="inferred from homology"/>
<feature type="domain" description="NlpC/P60" evidence="5">
    <location>
        <begin position="57"/>
        <end position="181"/>
    </location>
</feature>
<dbReference type="GO" id="GO:0008234">
    <property type="term" value="F:cysteine-type peptidase activity"/>
    <property type="evidence" value="ECO:0007669"/>
    <property type="project" value="UniProtKB-KW"/>
</dbReference>
<dbReference type="GO" id="GO:0006508">
    <property type="term" value="P:proteolysis"/>
    <property type="evidence" value="ECO:0007669"/>
    <property type="project" value="UniProtKB-KW"/>
</dbReference>
<dbReference type="SUPFAM" id="SSF54001">
    <property type="entry name" value="Cysteine proteinases"/>
    <property type="match status" value="1"/>
</dbReference>
<dbReference type="PROSITE" id="PS51935">
    <property type="entry name" value="NLPC_P60"/>
    <property type="match status" value="1"/>
</dbReference>
<evidence type="ECO:0000313" key="6">
    <source>
        <dbReference type="EMBL" id="CAA6801612.1"/>
    </source>
</evidence>
<evidence type="ECO:0000256" key="4">
    <source>
        <dbReference type="ARBA" id="ARBA00022807"/>
    </source>
</evidence>
<dbReference type="InterPro" id="IPR000064">
    <property type="entry name" value="NLP_P60_dom"/>
</dbReference>
<name>A0A6S6SE87_9BACT</name>
<keyword evidence="4" id="KW-0788">Thiol protease</keyword>
<reference evidence="6" key="1">
    <citation type="submission" date="2020-01" db="EMBL/GenBank/DDBJ databases">
        <authorList>
            <person name="Meier V. D."/>
            <person name="Meier V D."/>
        </authorList>
    </citation>
    <scope>NUCLEOTIDE SEQUENCE</scope>
    <source>
        <strain evidence="6">HLG_WM_MAG_03</strain>
    </source>
</reference>
<dbReference type="EMBL" id="CACVAR010000088">
    <property type="protein sequence ID" value="CAA6801612.1"/>
    <property type="molecule type" value="Genomic_DNA"/>
</dbReference>
<keyword evidence="3" id="KW-0378">Hydrolase</keyword>
<dbReference type="InterPro" id="IPR038765">
    <property type="entry name" value="Papain-like_cys_pep_sf"/>
</dbReference>
<evidence type="ECO:0000256" key="1">
    <source>
        <dbReference type="ARBA" id="ARBA00007074"/>
    </source>
</evidence>
<evidence type="ECO:0000256" key="2">
    <source>
        <dbReference type="ARBA" id="ARBA00022670"/>
    </source>
</evidence>
<organism evidence="6">
    <name type="scientific">uncultured Sulfurovum sp</name>
    <dbReference type="NCBI Taxonomy" id="269237"/>
    <lineage>
        <taxon>Bacteria</taxon>
        <taxon>Pseudomonadati</taxon>
        <taxon>Campylobacterota</taxon>
        <taxon>Epsilonproteobacteria</taxon>
        <taxon>Campylobacterales</taxon>
        <taxon>Sulfurovaceae</taxon>
        <taxon>Sulfurovum</taxon>
        <taxon>environmental samples</taxon>
    </lineage>
</organism>
<dbReference type="PANTHER" id="PTHR47053">
    <property type="entry name" value="MUREIN DD-ENDOPEPTIDASE MEPH-RELATED"/>
    <property type="match status" value="1"/>
</dbReference>
<evidence type="ECO:0000256" key="3">
    <source>
        <dbReference type="ARBA" id="ARBA00022801"/>
    </source>
</evidence>
<dbReference type="InterPro" id="IPR051202">
    <property type="entry name" value="Peptidase_C40"/>
</dbReference>
<dbReference type="AlphaFoldDB" id="A0A6S6SE87"/>
<dbReference type="PANTHER" id="PTHR47053:SF1">
    <property type="entry name" value="MUREIN DD-ENDOPEPTIDASE MEPH-RELATED"/>
    <property type="match status" value="1"/>
</dbReference>
<keyword evidence="2" id="KW-0645">Protease</keyword>
<sequence length="184" mass="20710">MIIIVIWVMINDKKENKVIEKESTKTQIVPAPKKVIQKETQEKTETAPKIVSTKTLKKPFNKLTKIAKKNLGKPYVFGKTGPESFDCSGFVYSMSKKIGVNLPRTALEQSKIKGQKISRDSLREGDLVFFDTALEGHVNHSGIYLGNSKFIHATSGKAYSVTISSLDAWYKDKFKWGKRLNANK</sequence>
<evidence type="ECO:0000259" key="5">
    <source>
        <dbReference type="PROSITE" id="PS51935"/>
    </source>
</evidence>